<reference evidence="1" key="1">
    <citation type="submission" date="2018-11" db="EMBL/GenBank/DDBJ databases">
        <authorList>
            <person name="Alioto T."/>
            <person name="Alioto T."/>
        </authorList>
    </citation>
    <scope>NUCLEOTIDE SEQUENCE</scope>
</reference>
<accession>A0A8B6F2S8</accession>
<name>A0A8B6F2S8_MYTGA</name>
<gene>
    <name evidence="1" type="ORF">MGAL_10B044853</name>
</gene>
<dbReference type="Proteomes" id="UP000596742">
    <property type="component" value="Unassembled WGS sequence"/>
</dbReference>
<comment type="caution">
    <text evidence="1">The sequence shown here is derived from an EMBL/GenBank/DDBJ whole genome shotgun (WGS) entry which is preliminary data.</text>
</comment>
<feature type="non-terminal residue" evidence="1">
    <location>
        <position position="1"/>
    </location>
</feature>
<dbReference type="EMBL" id="UYJE01006180">
    <property type="protein sequence ID" value="VDI43705.1"/>
    <property type="molecule type" value="Genomic_DNA"/>
</dbReference>
<organism evidence="1 2">
    <name type="scientific">Mytilus galloprovincialis</name>
    <name type="common">Mediterranean mussel</name>
    <dbReference type="NCBI Taxonomy" id="29158"/>
    <lineage>
        <taxon>Eukaryota</taxon>
        <taxon>Metazoa</taxon>
        <taxon>Spiralia</taxon>
        <taxon>Lophotrochozoa</taxon>
        <taxon>Mollusca</taxon>
        <taxon>Bivalvia</taxon>
        <taxon>Autobranchia</taxon>
        <taxon>Pteriomorphia</taxon>
        <taxon>Mytilida</taxon>
        <taxon>Mytiloidea</taxon>
        <taxon>Mytilidae</taxon>
        <taxon>Mytilinae</taxon>
        <taxon>Mytilus</taxon>
    </lineage>
</organism>
<evidence type="ECO:0000313" key="2">
    <source>
        <dbReference type="Proteomes" id="UP000596742"/>
    </source>
</evidence>
<keyword evidence="2" id="KW-1185">Reference proteome</keyword>
<dbReference type="AlphaFoldDB" id="A0A8B6F2S8"/>
<evidence type="ECO:0008006" key="3">
    <source>
        <dbReference type="Google" id="ProtNLM"/>
    </source>
</evidence>
<sequence length="196" mass="22797">MSFPLTSTSDFNQGLTCLSFNILKCNTYLSILQKIVFDDLTELLRELLKHSIADSQIEDYFKAVSRQFTGRLTQREEDIIYNAAGTGYQCFDITILTKLLRYFPEKIHFETHLSSLTRVRNEICHLPSTYITHSQFETYFDECCDIASALEEYLKKPKYLVQKFQMIYEVNTHCKNGRTDLQIEAIKNSLTELNTG</sequence>
<protein>
    <recommendedName>
        <fullName evidence="3">DZIP3-like HEPN domain-containing protein</fullName>
    </recommendedName>
</protein>
<evidence type="ECO:0000313" key="1">
    <source>
        <dbReference type="EMBL" id="VDI43705.1"/>
    </source>
</evidence>
<proteinExistence type="predicted"/>